<keyword evidence="8" id="KW-0784">Thiamine biosynthesis</keyword>
<reference evidence="13" key="1">
    <citation type="submission" date="2021-11" db="EMBL/GenBank/DDBJ databases">
        <title>Streptomyces corallinus and Kineosporia corallina sp. nov., two new coral-derived marine actinobacteria.</title>
        <authorList>
            <person name="Buangrab K."/>
            <person name="Sutthacheep M."/>
            <person name="Yeemin T."/>
            <person name="Harunari E."/>
            <person name="Igarashi Y."/>
            <person name="Sripreechasak P."/>
            <person name="Kanchanasin P."/>
            <person name="Tanasupawat S."/>
            <person name="Phongsopitanun W."/>
        </authorList>
    </citation>
    <scope>NUCLEOTIDE SEQUENCE</scope>
    <source>
        <strain evidence="13">JCM 31032</strain>
    </source>
</reference>
<protein>
    <recommendedName>
        <fullName evidence="10">Thiamine pyrimidine synthase</fullName>
    </recommendedName>
</protein>
<dbReference type="Pfam" id="PF09084">
    <property type="entry name" value="NMT1"/>
    <property type="match status" value="1"/>
</dbReference>
<gene>
    <name evidence="13" type="ORF">LR394_28850</name>
</gene>
<evidence type="ECO:0000256" key="5">
    <source>
        <dbReference type="ARBA" id="ARBA00022679"/>
    </source>
</evidence>
<comment type="similarity">
    <text evidence="3">Belongs to the NMT1/THI5 family.</text>
</comment>
<dbReference type="Proteomes" id="UP001138997">
    <property type="component" value="Unassembled WGS sequence"/>
</dbReference>
<evidence type="ECO:0000256" key="7">
    <source>
        <dbReference type="ARBA" id="ARBA00022898"/>
    </source>
</evidence>
<evidence type="ECO:0000256" key="4">
    <source>
        <dbReference type="ARBA" id="ARBA00011738"/>
    </source>
</evidence>
<evidence type="ECO:0000256" key="11">
    <source>
        <dbReference type="ARBA" id="ARBA00048179"/>
    </source>
</evidence>
<evidence type="ECO:0000259" key="12">
    <source>
        <dbReference type="Pfam" id="PF09084"/>
    </source>
</evidence>
<evidence type="ECO:0000256" key="2">
    <source>
        <dbReference type="ARBA" id="ARBA00004948"/>
    </source>
</evidence>
<accession>A0A9X1NIS7</accession>
<comment type="subunit">
    <text evidence="4">Homodimer.</text>
</comment>
<keyword evidence="14" id="KW-1185">Reference proteome</keyword>
<dbReference type="EMBL" id="JAJOMB010000019">
    <property type="protein sequence ID" value="MCD5314918.1"/>
    <property type="molecule type" value="Genomic_DNA"/>
</dbReference>
<evidence type="ECO:0000313" key="14">
    <source>
        <dbReference type="Proteomes" id="UP001138997"/>
    </source>
</evidence>
<dbReference type="GO" id="GO:0016740">
    <property type="term" value="F:transferase activity"/>
    <property type="evidence" value="ECO:0007669"/>
    <property type="project" value="UniProtKB-KW"/>
</dbReference>
<comment type="function">
    <text evidence="1">Responsible for the formation of the pyrimidine heterocycle in the thiamine biosynthesis pathway. Catalyzes the formation of hydroxymethylpyrimidine phosphate (HMP-P) from histidine and pyridoxal phosphate (PLP). The protein uses PLP and the active site histidine to form HMP-P, generating an inactive enzyme. The enzyme can only undergo a single turnover, which suggests it is a suicide enzyme.</text>
</comment>
<sequence>MSSRLRVVLEYLHPWTNSAGFFVASHQGWFGRQGLDVELTVADPSRGDSLAYLSRFEADFAVFPSNRLLVRRARHEPLKAVAAINHRGMETILTTRRTGITRPRDLEGRRLALNPTPRGLAMVQHLIEADGGDFAKVVLVNSGLRELLADDVEAGEADATFGNYWAWDALLGRLPLEERVVWPVDTIGAPPYHSYLLGTQESTLQRNPVLVRALLEIVERGYRAARDEPQLALAAFERYVPYFPRETLRSSLELITPSWFHEGEWGQVRAELVQPYAQWLADYGVLPSADGWKDSYDNDFLPVGAKAA</sequence>
<dbReference type="PANTHER" id="PTHR31528">
    <property type="entry name" value="4-AMINO-5-HYDROXYMETHYL-2-METHYLPYRIMIDINE PHOSPHATE SYNTHASE THI11-RELATED"/>
    <property type="match status" value="1"/>
</dbReference>
<keyword evidence="7" id="KW-0663">Pyridoxal phosphate</keyword>
<keyword evidence="6" id="KW-0479">Metal-binding</keyword>
<comment type="caution">
    <text evidence="13">The sequence shown here is derived from an EMBL/GenBank/DDBJ whole genome shotgun (WGS) entry which is preliminary data.</text>
</comment>
<proteinExistence type="inferred from homology"/>
<evidence type="ECO:0000256" key="3">
    <source>
        <dbReference type="ARBA" id="ARBA00009406"/>
    </source>
</evidence>
<dbReference type="InterPro" id="IPR015168">
    <property type="entry name" value="SsuA/THI5"/>
</dbReference>
<evidence type="ECO:0000256" key="1">
    <source>
        <dbReference type="ARBA" id="ARBA00003469"/>
    </source>
</evidence>
<name>A0A9X1NIS7_9ACTN</name>
<dbReference type="Gene3D" id="3.40.190.10">
    <property type="entry name" value="Periplasmic binding protein-like II"/>
    <property type="match status" value="2"/>
</dbReference>
<evidence type="ECO:0000256" key="8">
    <source>
        <dbReference type="ARBA" id="ARBA00022977"/>
    </source>
</evidence>
<comment type="pathway">
    <text evidence="2">Cofactor biosynthesis; thiamine diphosphate biosynthesis.</text>
</comment>
<keyword evidence="9" id="KW-0408">Iron</keyword>
<organism evidence="13 14">
    <name type="scientific">Kineosporia babensis</name>
    <dbReference type="NCBI Taxonomy" id="499548"/>
    <lineage>
        <taxon>Bacteria</taxon>
        <taxon>Bacillati</taxon>
        <taxon>Actinomycetota</taxon>
        <taxon>Actinomycetes</taxon>
        <taxon>Kineosporiales</taxon>
        <taxon>Kineosporiaceae</taxon>
        <taxon>Kineosporia</taxon>
    </lineage>
</organism>
<dbReference type="GO" id="GO:0009228">
    <property type="term" value="P:thiamine biosynthetic process"/>
    <property type="evidence" value="ECO:0007669"/>
    <property type="project" value="UniProtKB-KW"/>
</dbReference>
<evidence type="ECO:0000256" key="9">
    <source>
        <dbReference type="ARBA" id="ARBA00023004"/>
    </source>
</evidence>
<dbReference type="AlphaFoldDB" id="A0A9X1NIS7"/>
<evidence type="ECO:0000256" key="6">
    <source>
        <dbReference type="ARBA" id="ARBA00022723"/>
    </source>
</evidence>
<dbReference type="InterPro" id="IPR027939">
    <property type="entry name" value="NMT1/THI5"/>
</dbReference>
<dbReference type="GO" id="GO:0046872">
    <property type="term" value="F:metal ion binding"/>
    <property type="evidence" value="ECO:0007669"/>
    <property type="project" value="UniProtKB-KW"/>
</dbReference>
<dbReference type="RefSeq" id="WP_231447724.1">
    <property type="nucleotide sequence ID" value="NZ_JAJOMB010000019.1"/>
</dbReference>
<feature type="domain" description="SsuA/THI5-like" evidence="12">
    <location>
        <begin position="15"/>
        <end position="231"/>
    </location>
</feature>
<keyword evidence="5" id="KW-0808">Transferase</keyword>
<evidence type="ECO:0000313" key="13">
    <source>
        <dbReference type="EMBL" id="MCD5314918.1"/>
    </source>
</evidence>
<dbReference type="SUPFAM" id="SSF53850">
    <property type="entry name" value="Periplasmic binding protein-like II"/>
    <property type="match status" value="1"/>
</dbReference>
<comment type="catalytic activity">
    <reaction evidence="11">
        <text>N(6)-(pyridoxal phosphate)-L-lysyl-[4-amino-5-hydroxymethyl-2-methylpyrimidine phosphate synthase] + L-histidyl-[4-amino-5-hydroxymethyl-2-methylpyrimidine phosphate synthase] + 2 Fe(3+) + 4 H2O = L-lysyl-[4-amino-5-hydroxymethyl-2-methylpyrimidine phosphate synthase] + (2S)-2-amino-5-hydroxy-4-oxopentanoyl-[4-amino-5-hydroxymethyl-2-methylpyrimidine phosphate synthase] + 4-amino-2-methyl-5-(phosphooxymethyl)pyrimidine + 3-oxopropanoate + 2 Fe(2+) + 2 H(+)</text>
        <dbReference type="Rhea" id="RHEA:65756"/>
        <dbReference type="Rhea" id="RHEA-COMP:16892"/>
        <dbReference type="Rhea" id="RHEA-COMP:16893"/>
        <dbReference type="Rhea" id="RHEA-COMP:16894"/>
        <dbReference type="Rhea" id="RHEA-COMP:16895"/>
        <dbReference type="ChEBI" id="CHEBI:15377"/>
        <dbReference type="ChEBI" id="CHEBI:15378"/>
        <dbReference type="ChEBI" id="CHEBI:29033"/>
        <dbReference type="ChEBI" id="CHEBI:29034"/>
        <dbReference type="ChEBI" id="CHEBI:29969"/>
        <dbReference type="ChEBI" id="CHEBI:29979"/>
        <dbReference type="ChEBI" id="CHEBI:33190"/>
        <dbReference type="ChEBI" id="CHEBI:58354"/>
        <dbReference type="ChEBI" id="CHEBI:143915"/>
        <dbReference type="ChEBI" id="CHEBI:157692"/>
    </reaction>
    <physiologicalReaction direction="left-to-right" evidence="11">
        <dbReference type="Rhea" id="RHEA:65757"/>
    </physiologicalReaction>
</comment>
<evidence type="ECO:0000256" key="10">
    <source>
        <dbReference type="ARBA" id="ARBA00033171"/>
    </source>
</evidence>
<dbReference type="PANTHER" id="PTHR31528:SF1">
    <property type="entry name" value="4-AMINO-5-HYDROXYMETHYL-2-METHYLPYRIMIDINE PHOSPHATE SYNTHASE THI11-RELATED"/>
    <property type="match status" value="1"/>
</dbReference>